<evidence type="ECO:0000313" key="12">
    <source>
        <dbReference type="Proteomes" id="UP000298381"/>
    </source>
</evidence>
<keyword evidence="5 8" id="KW-0812">Transmembrane</keyword>
<dbReference type="InterPro" id="IPR005672">
    <property type="entry name" value="Phosphate_PstA"/>
</dbReference>
<organism evidence="11 12">
    <name type="scientific">Soehngenia longivitae</name>
    <dbReference type="NCBI Taxonomy" id="2562294"/>
    <lineage>
        <taxon>Bacteria</taxon>
        <taxon>Bacillati</taxon>
        <taxon>Bacillota</taxon>
        <taxon>Tissierellia</taxon>
        <taxon>Tissierellales</taxon>
        <taxon>Tissierellaceae</taxon>
        <taxon>Soehngenia</taxon>
    </lineage>
</organism>
<name>A0A4Z0DAA2_9FIRM</name>
<dbReference type="InterPro" id="IPR035906">
    <property type="entry name" value="MetI-like_sf"/>
</dbReference>
<keyword evidence="4 8" id="KW-1003">Cell membrane</keyword>
<feature type="transmembrane region" description="Helical" evidence="8">
    <location>
        <begin position="200"/>
        <end position="224"/>
    </location>
</feature>
<dbReference type="InterPro" id="IPR036034">
    <property type="entry name" value="PDZ_sf"/>
</dbReference>
<evidence type="ECO:0000256" key="7">
    <source>
        <dbReference type="ARBA" id="ARBA00023136"/>
    </source>
</evidence>
<dbReference type="SUPFAM" id="SSF50156">
    <property type="entry name" value="PDZ domain-like"/>
    <property type="match status" value="1"/>
</dbReference>
<keyword evidence="12" id="KW-1185">Reference proteome</keyword>
<evidence type="ECO:0000256" key="8">
    <source>
        <dbReference type="RuleBase" id="RU363043"/>
    </source>
</evidence>
<keyword evidence="7 8" id="KW-0472">Membrane</keyword>
<dbReference type="CDD" id="cd06261">
    <property type="entry name" value="TM_PBP2"/>
    <property type="match status" value="1"/>
</dbReference>
<feature type="transmembrane region" description="Helical" evidence="8">
    <location>
        <begin position="230"/>
        <end position="250"/>
    </location>
</feature>
<dbReference type="GO" id="GO:0035435">
    <property type="term" value="P:phosphate ion transmembrane transport"/>
    <property type="evidence" value="ECO:0007669"/>
    <property type="project" value="InterPro"/>
</dbReference>
<dbReference type="GO" id="GO:0005315">
    <property type="term" value="F:phosphate transmembrane transporter activity"/>
    <property type="evidence" value="ECO:0007669"/>
    <property type="project" value="InterPro"/>
</dbReference>
<gene>
    <name evidence="11" type="primary">pstA</name>
    <name evidence="11" type="ORF">E4100_00195</name>
</gene>
<dbReference type="NCBIfam" id="TIGR00974">
    <property type="entry name" value="3a0107s02c"/>
    <property type="match status" value="1"/>
</dbReference>
<dbReference type="InterPro" id="IPR001478">
    <property type="entry name" value="PDZ"/>
</dbReference>
<feature type="domain" description="ABC transmembrane type-1" evidence="10">
    <location>
        <begin position="163"/>
        <end position="365"/>
    </location>
</feature>
<evidence type="ECO:0000259" key="10">
    <source>
        <dbReference type="PROSITE" id="PS50928"/>
    </source>
</evidence>
<comment type="subcellular location">
    <subcellularLocation>
        <location evidence="1 8">Cell membrane</location>
        <topology evidence="1 8">Multi-pass membrane protein</topology>
    </subcellularLocation>
</comment>
<dbReference type="AlphaFoldDB" id="A0A4Z0DAA2"/>
<evidence type="ECO:0000256" key="2">
    <source>
        <dbReference type="ARBA" id="ARBA00007069"/>
    </source>
</evidence>
<dbReference type="SUPFAM" id="SSF161098">
    <property type="entry name" value="MetI-like"/>
    <property type="match status" value="1"/>
</dbReference>
<sequence length="375" mass="40153">MKKKINPKEGFIYGLIGVATLFTIGILVFILGFIFSKGLPHVNLYFLTSQFDSTSAYVDVKLSEGSQNPLGLILEETTIKEKGSNEKKVIAIKEIEKTSLGEDAINNQGQPLALSEKDIINRVNGINVEGKSVEEVNQILNSINKDTVTMRITKQGGGIFPMIITTLMMIGLSLLFSVPIGVFAAIYLVEYAKPGKFVNLVRFATESLAGIPSIIYGLFGMILFVLTLNLGYSLLAGALTLSIILLPVMIRQTEESLKAVPDSYREASYGLGANKIYTITKVVLPTAVPGIVVAIILSIGRIIGESAALLLTAGTAAKIPGSLLESGSTLTVKAYTVAKEEANIELASAIGSVIIIIIIILNALSKLISKKFSKI</sequence>
<evidence type="ECO:0000256" key="6">
    <source>
        <dbReference type="ARBA" id="ARBA00022989"/>
    </source>
</evidence>
<reference evidence="11 12" key="1">
    <citation type="submission" date="2019-03" db="EMBL/GenBank/DDBJ databases">
        <title>Draft genome sequence data and analysis of a Fermenting Bacterium, Soehngenia longevitae strain 1933PT, isolated from petroleum reservoir in Azerbaijan.</title>
        <authorList>
            <person name="Grouzdev D.S."/>
            <person name="Bidzhieva S.K."/>
            <person name="Sokolova D.S."/>
            <person name="Tourova T.P."/>
            <person name="Poltaraus A.B."/>
            <person name="Nazina T.N."/>
        </authorList>
    </citation>
    <scope>NUCLEOTIDE SEQUENCE [LARGE SCALE GENOMIC DNA]</scope>
    <source>
        <strain evidence="11 12">1933P</strain>
    </source>
</reference>
<dbReference type="Pfam" id="PF00528">
    <property type="entry name" value="BPD_transp_1"/>
    <property type="match status" value="1"/>
</dbReference>
<dbReference type="PANTHER" id="PTHR43470:SF3">
    <property type="entry name" value="PHOSPHATE TRANSPORT SYSTEM PERMEASE PROTEIN PSTA-RELATED"/>
    <property type="match status" value="1"/>
</dbReference>
<dbReference type="PROSITE" id="PS50928">
    <property type="entry name" value="ABC_TM1"/>
    <property type="match status" value="1"/>
</dbReference>
<comment type="similarity">
    <text evidence="2 8">Belongs to the binding-protein-dependent transport system permease family. CysTW subfamily.</text>
</comment>
<feature type="transmembrane region" description="Helical" evidence="8">
    <location>
        <begin position="12"/>
        <end position="35"/>
    </location>
</feature>
<proteinExistence type="inferred from homology"/>
<dbReference type="Gene3D" id="2.30.42.10">
    <property type="match status" value="1"/>
</dbReference>
<dbReference type="EMBL" id="SRIB01000001">
    <property type="protein sequence ID" value="TFZ41856.1"/>
    <property type="molecule type" value="Genomic_DNA"/>
</dbReference>
<evidence type="ECO:0000313" key="11">
    <source>
        <dbReference type="EMBL" id="TFZ41856.1"/>
    </source>
</evidence>
<feature type="transmembrane region" description="Helical" evidence="8">
    <location>
        <begin position="159"/>
        <end position="188"/>
    </location>
</feature>
<dbReference type="Gene3D" id="1.10.3720.10">
    <property type="entry name" value="MetI-like"/>
    <property type="match status" value="1"/>
</dbReference>
<dbReference type="OrthoDB" id="9785113at2"/>
<evidence type="ECO:0000256" key="5">
    <source>
        <dbReference type="ARBA" id="ARBA00022692"/>
    </source>
</evidence>
<feature type="domain" description="PDZ" evidence="9">
    <location>
        <begin position="59"/>
        <end position="142"/>
    </location>
</feature>
<comment type="caution">
    <text evidence="11">The sequence shown here is derived from an EMBL/GenBank/DDBJ whole genome shotgun (WGS) entry which is preliminary data.</text>
</comment>
<dbReference type="PROSITE" id="PS50106">
    <property type="entry name" value="PDZ"/>
    <property type="match status" value="1"/>
</dbReference>
<accession>A0A4Z0DAA2</accession>
<evidence type="ECO:0000256" key="1">
    <source>
        <dbReference type="ARBA" id="ARBA00004651"/>
    </source>
</evidence>
<evidence type="ECO:0000256" key="3">
    <source>
        <dbReference type="ARBA" id="ARBA00022448"/>
    </source>
</evidence>
<feature type="transmembrane region" description="Helical" evidence="8">
    <location>
        <begin position="282"/>
        <end position="303"/>
    </location>
</feature>
<keyword evidence="3" id="KW-0813">Transport</keyword>
<feature type="transmembrane region" description="Helical" evidence="8">
    <location>
        <begin position="346"/>
        <end position="364"/>
    </location>
</feature>
<dbReference type="Proteomes" id="UP000298381">
    <property type="component" value="Unassembled WGS sequence"/>
</dbReference>
<protein>
    <recommendedName>
        <fullName evidence="8">Phosphate transport system permease protein PstA</fullName>
    </recommendedName>
</protein>
<dbReference type="PANTHER" id="PTHR43470">
    <property type="entry name" value="PHOSPHATE TRANSPORT SYSTEM PERMEASE PROTEIN PSTA-RELATED"/>
    <property type="match status" value="1"/>
</dbReference>
<evidence type="ECO:0000259" key="9">
    <source>
        <dbReference type="PROSITE" id="PS50106"/>
    </source>
</evidence>
<dbReference type="GO" id="GO:0005886">
    <property type="term" value="C:plasma membrane"/>
    <property type="evidence" value="ECO:0007669"/>
    <property type="project" value="UniProtKB-SubCell"/>
</dbReference>
<dbReference type="InterPro" id="IPR000515">
    <property type="entry name" value="MetI-like"/>
</dbReference>
<keyword evidence="6 8" id="KW-1133">Transmembrane helix</keyword>
<evidence type="ECO:0000256" key="4">
    <source>
        <dbReference type="ARBA" id="ARBA00022475"/>
    </source>
</evidence>